<dbReference type="PROSITE" id="PS51186">
    <property type="entry name" value="GNAT"/>
    <property type="match status" value="1"/>
</dbReference>
<keyword evidence="5" id="KW-1185">Reference proteome</keyword>
<dbReference type="EMBL" id="WJNG01000025">
    <property type="protein sequence ID" value="MRH45101.1"/>
    <property type="molecule type" value="Genomic_DNA"/>
</dbReference>
<dbReference type="Proteomes" id="UP000799092">
    <property type="component" value="Unassembled WGS sequence"/>
</dbReference>
<accession>A0A6A8DMR0</accession>
<evidence type="ECO:0000259" key="3">
    <source>
        <dbReference type="PROSITE" id="PS51186"/>
    </source>
</evidence>
<gene>
    <name evidence="4" type="ORF">GH741_20885</name>
</gene>
<keyword evidence="1 4" id="KW-0808">Transferase</keyword>
<comment type="caution">
    <text evidence="4">The sequence shown here is derived from an EMBL/GenBank/DDBJ whole genome shotgun (WGS) entry which is preliminary data.</text>
</comment>
<reference evidence="4" key="1">
    <citation type="submission" date="2019-11" db="EMBL/GenBank/DDBJ databases">
        <authorList>
            <person name="Li J."/>
        </authorList>
    </citation>
    <scope>NUCLEOTIDE SEQUENCE</scope>
    <source>
        <strain evidence="4">B6B</strain>
    </source>
</reference>
<protein>
    <submittedName>
        <fullName evidence="4">GNAT family N-acetyltransferase</fullName>
    </submittedName>
</protein>
<dbReference type="PANTHER" id="PTHR10545:SF29">
    <property type="entry name" value="GH14572P-RELATED"/>
    <property type="match status" value="1"/>
</dbReference>
<dbReference type="InterPro" id="IPR016181">
    <property type="entry name" value="Acyl_CoA_acyltransferase"/>
</dbReference>
<organism evidence="4 5">
    <name type="scientific">Aquibacillus halophilus</name>
    <dbReference type="NCBI Taxonomy" id="930132"/>
    <lineage>
        <taxon>Bacteria</taxon>
        <taxon>Bacillati</taxon>
        <taxon>Bacillota</taxon>
        <taxon>Bacilli</taxon>
        <taxon>Bacillales</taxon>
        <taxon>Bacillaceae</taxon>
        <taxon>Aquibacillus</taxon>
    </lineage>
</organism>
<feature type="domain" description="N-acetyltransferase" evidence="3">
    <location>
        <begin position="6"/>
        <end position="153"/>
    </location>
</feature>
<evidence type="ECO:0000256" key="2">
    <source>
        <dbReference type="ARBA" id="ARBA00023315"/>
    </source>
</evidence>
<evidence type="ECO:0000313" key="5">
    <source>
        <dbReference type="Proteomes" id="UP000799092"/>
    </source>
</evidence>
<dbReference type="GO" id="GO:0008080">
    <property type="term" value="F:N-acetyltransferase activity"/>
    <property type="evidence" value="ECO:0007669"/>
    <property type="project" value="UniProtKB-ARBA"/>
</dbReference>
<dbReference type="Pfam" id="PF00583">
    <property type="entry name" value="Acetyltransf_1"/>
    <property type="match status" value="1"/>
</dbReference>
<dbReference type="Gene3D" id="3.40.630.30">
    <property type="match status" value="1"/>
</dbReference>
<evidence type="ECO:0000256" key="1">
    <source>
        <dbReference type="ARBA" id="ARBA00022679"/>
    </source>
</evidence>
<sequence length="153" mass="17805">MMTKTVHIRRTTNTDLPQLYELMREYIVHFYKQKQPDEQDLKTLIKNLIDDPKLGLQFVAVNQAGGLLGFATLYFTFSTLKVKQQAILNDLFVTADARGNQLGERLFQTCLSYVRDNDFCSMTWETGKDNEVAQKLYEKMGGEISDWLFYEIK</sequence>
<keyword evidence="2" id="KW-0012">Acyltransferase</keyword>
<proteinExistence type="predicted"/>
<dbReference type="InterPro" id="IPR051016">
    <property type="entry name" value="Diverse_Substrate_AcTransf"/>
</dbReference>
<dbReference type="SUPFAM" id="SSF55729">
    <property type="entry name" value="Acyl-CoA N-acyltransferases (Nat)"/>
    <property type="match status" value="1"/>
</dbReference>
<evidence type="ECO:0000313" key="4">
    <source>
        <dbReference type="EMBL" id="MRH45101.1"/>
    </source>
</evidence>
<dbReference type="AlphaFoldDB" id="A0A6A8DMR0"/>
<name>A0A6A8DMR0_9BACI</name>
<dbReference type="InterPro" id="IPR000182">
    <property type="entry name" value="GNAT_dom"/>
</dbReference>
<dbReference type="PANTHER" id="PTHR10545">
    <property type="entry name" value="DIAMINE N-ACETYLTRANSFERASE"/>
    <property type="match status" value="1"/>
</dbReference>
<dbReference type="OrthoDB" id="9792929at2"/>
<dbReference type="CDD" id="cd04301">
    <property type="entry name" value="NAT_SF"/>
    <property type="match status" value="1"/>
</dbReference>